<dbReference type="Proteomes" id="UP000030685">
    <property type="component" value="Unassembled WGS sequence"/>
</dbReference>
<dbReference type="AlphaFoldDB" id="X0JK75"/>
<accession>X0JK75</accession>
<evidence type="ECO:0000313" key="1">
    <source>
        <dbReference type="EMBL" id="EXL96735.1"/>
    </source>
</evidence>
<name>X0JK75_FUSO5</name>
<dbReference type="EMBL" id="JH658290">
    <property type="protein sequence ID" value="EXL96735.1"/>
    <property type="molecule type" value="Genomic_DNA"/>
</dbReference>
<protein>
    <submittedName>
        <fullName evidence="1">Uncharacterized protein</fullName>
    </submittedName>
</protein>
<dbReference type="RefSeq" id="XP_031058825.1">
    <property type="nucleotide sequence ID" value="XM_031211641.1"/>
</dbReference>
<proteinExistence type="predicted"/>
<organism evidence="1">
    <name type="scientific">Fusarium odoratissimum (strain NRRL 54006)</name>
    <dbReference type="NCBI Taxonomy" id="1089451"/>
    <lineage>
        <taxon>Eukaryota</taxon>
        <taxon>Fungi</taxon>
        <taxon>Dikarya</taxon>
        <taxon>Ascomycota</taxon>
        <taxon>Pezizomycotina</taxon>
        <taxon>Sordariomycetes</taxon>
        <taxon>Hypocreomycetidae</taxon>
        <taxon>Hypocreales</taxon>
        <taxon>Nectriaceae</taxon>
        <taxon>Fusarium</taxon>
        <taxon>Fusarium oxysporum species complex</taxon>
        <taxon>Fusarium oxysporum f. sp. cubense (strain race 4)</taxon>
    </lineage>
</organism>
<reference evidence="1" key="2">
    <citation type="submission" date="2012-05" db="EMBL/GenBank/DDBJ databases">
        <title>The Genome Annotation of Fusarium oxysporum II5.</title>
        <authorList>
            <consortium name="The Broad Institute Genomics Platform"/>
            <person name="Ma L.-J."/>
            <person name="Corby-Kistler H."/>
            <person name="Broz K."/>
            <person name="Gale L.R."/>
            <person name="Jonkers W."/>
            <person name="O'Donnell K."/>
            <person name="Ploetz R."/>
            <person name="Steinberg C."/>
            <person name="Schwartz D.C."/>
            <person name="VanEtten H."/>
            <person name="Zhou S."/>
            <person name="Young S.K."/>
            <person name="Zeng Q."/>
            <person name="Gargeya S."/>
            <person name="Fitzgerald M."/>
            <person name="Abouelleil A."/>
            <person name="Alvarado L."/>
            <person name="Chapman S.B."/>
            <person name="Gainer-Dewar J."/>
            <person name="Goldberg J."/>
            <person name="Griggs A."/>
            <person name="Gujja S."/>
            <person name="Hansen M."/>
            <person name="Howarth C."/>
            <person name="Imamovic A."/>
            <person name="Ireland A."/>
            <person name="Larimer J."/>
            <person name="McCowan C."/>
            <person name="Murphy C."/>
            <person name="Pearson M."/>
            <person name="Poon T.W."/>
            <person name="Priest M."/>
            <person name="Roberts A."/>
            <person name="Saif S."/>
            <person name="Shea T."/>
            <person name="Sykes S."/>
            <person name="Wortman J."/>
            <person name="Nusbaum C."/>
            <person name="Birren B."/>
        </authorList>
    </citation>
    <scope>NUCLEOTIDE SEQUENCE</scope>
    <source>
        <strain evidence="1">54006</strain>
    </source>
</reference>
<dbReference type="HOGENOM" id="CLU_2497971_0_0_1"/>
<dbReference type="GeneID" id="42036268"/>
<sequence length="86" mass="9511">MEKKLIQISTRDGDSLQVYITRQFGDEETKTVEAADKDALIGELYGIVKEIPMASPPGSEDIYGLDTGIARMSEDWQWTNGDNISG</sequence>
<gene>
    <name evidence="1" type="ORF">FOIG_11093</name>
</gene>
<reference evidence="1" key="1">
    <citation type="submission" date="2011-11" db="EMBL/GenBank/DDBJ databases">
        <title>The Genome Sequence of Fusarium oxysporum II5.</title>
        <authorList>
            <consortium name="The Broad Institute Genome Sequencing Platform"/>
            <person name="Ma L.-J."/>
            <person name="Gale L.R."/>
            <person name="Schwartz D.C."/>
            <person name="Zhou S."/>
            <person name="Corby-Kistler H."/>
            <person name="Young S.K."/>
            <person name="Zeng Q."/>
            <person name="Gargeya S."/>
            <person name="Fitzgerald M."/>
            <person name="Haas B."/>
            <person name="Abouelleil A."/>
            <person name="Alvarado L."/>
            <person name="Arachchi H.M."/>
            <person name="Berlin A."/>
            <person name="Brown A."/>
            <person name="Chapman S.B."/>
            <person name="Chen Z."/>
            <person name="Dunbar C."/>
            <person name="Freedman E."/>
            <person name="Gearin G."/>
            <person name="Goldberg J."/>
            <person name="Griggs A."/>
            <person name="Gujja S."/>
            <person name="Heiman D."/>
            <person name="Howarth C."/>
            <person name="Larson L."/>
            <person name="Lui A."/>
            <person name="MacDonald P.J.P."/>
            <person name="Montmayeur A."/>
            <person name="Murphy C."/>
            <person name="Neiman D."/>
            <person name="Pearson M."/>
            <person name="Priest M."/>
            <person name="Roberts A."/>
            <person name="Saif S."/>
            <person name="Shea T."/>
            <person name="Shenoy N."/>
            <person name="Sisk P."/>
            <person name="Stolte C."/>
            <person name="Sykes S."/>
            <person name="Wortman J."/>
            <person name="Nusbaum C."/>
            <person name="Birren B."/>
        </authorList>
    </citation>
    <scope>NUCLEOTIDE SEQUENCE [LARGE SCALE GENOMIC DNA]</scope>
    <source>
        <strain evidence="1">54006</strain>
    </source>
</reference>
<dbReference type="VEuPathDB" id="FungiDB:FOIG_11093"/>